<evidence type="ECO:0000256" key="1">
    <source>
        <dbReference type="SAM" id="SignalP"/>
    </source>
</evidence>
<evidence type="ECO:0008006" key="4">
    <source>
        <dbReference type="Google" id="ProtNLM"/>
    </source>
</evidence>
<evidence type="ECO:0000313" key="3">
    <source>
        <dbReference type="Proteomes" id="UP001482231"/>
    </source>
</evidence>
<feature type="chain" id="PRO_5046513633" description="DUF2066 domain-containing protein" evidence="1">
    <location>
        <begin position="19"/>
        <end position="161"/>
    </location>
</feature>
<proteinExistence type="predicted"/>
<dbReference type="EMBL" id="JBAJEX010000008">
    <property type="protein sequence ID" value="MEO1767529.1"/>
    <property type="molecule type" value="Genomic_DNA"/>
</dbReference>
<dbReference type="RefSeq" id="WP_347308641.1">
    <property type="nucleotide sequence ID" value="NZ_JBAJEX010000008.1"/>
</dbReference>
<keyword evidence="1" id="KW-0732">Signal</keyword>
<gene>
    <name evidence="2" type="ORF">V6E02_09930</name>
</gene>
<reference evidence="2 3" key="1">
    <citation type="submission" date="2024-02" db="EMBL/GenBank/DDBJ databases">
        <title>New thermophilic sulfur-oxidizing bacteria from a hot springs of the Uzon caldera (Kamchatka, Russia).</title>
        <authorList>
            <person name="Dukat A.M."/>
            <person name="Elcheninov A.G."/>
            <person name="Frolov E.N."/>
        </authorList>
    </citation>
    <scope>NUCLEOTIDE SEQUENCE [LARGE SCALE GENOMIC DNA]</scope>
    <source>
        <strain evidence="2 3">AK1</strain>
    </source>
</reference>
<comment type="caution">
    <text evidence="2">The sequence shown here is derived from an EMBL/GenBank/DDBJ whole genome shotgun (WGS) entry which is preliminary data.</text>
</comment>
<accession>A0ABV0EJD7</accession>
<organism evidence="2 3">
    <name type="scientific">Thiobacter aerophilum</name>
    <dbReference type="NCBI Taxonomy" id="3121275"/>
    <lineage>
        <taxon>Bacteria</taxon>
        <taxon>Pseudomonadati</taxon>
        <taxon>Pseudomonadota</taxon>
        <taxon>Betaproteobacteria</taxon>
        <taxon>Burkholderiales</taxon>
        <taxon>Thiobacteraceae</taxon>
        <taxon>Thiobacter</taxon>
    </lineage>
</organism>
<evidence type="ECO:0000313" key="2">
    <source>
        <dbReference type="EMBL" id="MEO1767529.1"/>
    </source>
</evidence>
<dbReference type="Proteomes" id="UP001482231">
    <property type="component" value="Unassembled WGS sequence"/>
</dbReference>
<keyword evidence="3" id="KW-1185">Reference proteome</keyword>
<protein>
    <recommendedName>
        <fullName evidence="4">DUF2066 domain-containing protein</fullName>
    </recommendedName>
</protein>
<sequence>MRTLSLMLGLLLVNSAAAFEVDVFQSGMTREQVRQALASYAFERVQDFSATTLIAYDTPERASHRQFVFDFCNDRLVGLQQEVAPSLRNLVIVINNYNGRYGQPVRVIANTNVTSIGERNELAVHWRKGPDMIGVRYVTTPPVESLMLVYESPNNCWQVPR</sequence>
<name>A0ABV0EJD7_9BURK</name>
<feature type="signal peptide" evidence="1">
    <location>
        <begin position="1"/>
        <end position="18"/>
    </location>
</feature>